<reference evidence="2 3" key="1">
    <citation type="submission" date="2020-03" db="EMBL/GenBank/DDBJ databases">
        <authorList>
            <person name="Wang L."/>
            <person name="He N."/>
            <person name="Li Y."/>
            <person name="Fang Y."/>
            <person name="Zhang F."/>
        </authorList>
    </citation>
    <scope>NUCLEOTIDE SEQUENCE [LARGE SCALE GENOMIC DNA]</scope>
    <source>
        <strain evidence="2 3">36D10-4-7</strain>
    </source>
</reference>
<name>A0ABX1CVE0_9SPHN</name>
<dbReference type="Gene3D" id="3.30.950.30">
    <property type="entry name" value="Schlafen, AAA domain"/>
    <property type="match status" value="1"/>
</dbReference>
<dbReference type="GO" id="GO:0005524">
    <property type="term" value="F:ATP binding"/>
    <property type="evidence" value="ECO:0007669"/>
    <property type="project" value="UniProtKB-KW"/>
</dbReference>
<accession>A0ABX1CVE0</accession>
<keyword evidence="3" id="KW-1185">Reference proteome</keyword>
<gene>
    <name evidence="2" type="ORF">HBH26_19565</name>
</gene>
<evidence type="ECO:0000259" key="1">
    <source>
        <dbReference type="Pfam" id="PF04326"/>
    </source>
</evidence>
<comment type="caution">
    <text evidence="2">The sequence shown here is derived from an EMBL/GenBank/DDBJ whole genome shotgun (WGS) entry which is preliminary data.</text>
</comment>
<dbReference type="EMBL" id="JAAVJH010000031">
    <property type="protein sequence ID" value="NJR80771.1"/>
    <property type="molecule type" value="Genomic_DNA"/>
</dbReference>
<keyword evidence="2" id="KW-0547">Nucleotide-binding</keyword>
<dbReference type="InterPro" id="IPR007421">
    <property type="entry name" value="Schlafen_AlbA_2_dom"/>
</dbReference>
<dbReference type="InterPro" id="IPR038461">
    <property type="entry name" value="Schlafen_AlbA_2_dom_sf"/>
</dbReference>
<dbReference type="Pfam" id="PF04326">
    <property type="entry name" value="SLFN_AlbA_2"/>
    <property type="match status" value="1"/>
</dbReference>
<evidence type="ECO:0000313" key="3">
    <source>
        <dbReference type="Proteomes" id="UP000732399"/>
    </source>
</evidence>
<dbReference type="RefSeq" id="WP_168136278.1">
    <property type="nucleotide sequence ID" value="NZ_JAAVJH010000031.1"/>
</dbReference>
<dbReference type="Proteomes" id="UP000732399">
    <property type="component" value="Unassembled WGS sequence"/>
</dbReference>
<protein>
    <submittedName>
        <fullName evidence="2">ATP-binding protein</fullName>
    </submittedName>
</protein>
<feature type="domain" description="Schlafen AlbA-2" evidence="1">
    <location>
        <begin position="34"/>
        <end position="157"/>
    </location>
</feature>
<keyword evidence="2" id="KW-0067">ATP-binding</keyword>
<sequence>MVRITVTEPARLERRRRTLDALTVSEIADGSLQEGQDLDFKREVNLDKPEAKTRLLDDVVAFLNRGPARIIVGVEEKGGRFESFRPISGDPDKTALRLQTVIQDGITPVPLDVHVVPIPFETGFILDIQIPRHAGAPFMNRLSGGYLIRSGARNLPIDPGMLRSRFVDETAWMSRL</sequence>
<evidence type="ECO:0000313" key="2">
    <source>
        <dbReference type="EMBL" id="NJR80771.1"/>
    </source>
</evidence>
<proteinExistence type="predicted"/>
<organism evidence="2 3">
    <name type="scientific">Sphingomonas corticis</name>
    <dbReference type="NCBI Taxonomy" id="2722791"/>
    <lineage>
        <taxon>Bacteria</taxon>
        <taxon>Pseudomonadati</taxon>
        <taxon>Pseudomonadota</taxon>
        <taxon>Alphaproteobacteria</taxon>
        <taxon>Sphingomonadales</taxon>
        <taxon>Sphingomonadaceae</taxon>
        <taxon>Sphingomonas</taxon>
    </lineage>
</organism>